<gene>
    <name evidence="1" type="ORF">XELAEV_18016884mg</name>
</gene>
<accession>A0A974DA52</accession>
<evidence type="ECO:0000313" key="2">
    <source>
        <dbReference type="Proteomes" id="UP000694892"/>
    </source>
</evidence>
<sequence>MTHVMLLTTHICAFRHARLHSRFATSDFYNRRLMQRLWEFPSPKAPLKIKPSGTLSQNVTSHHLEQFLFQHRDSFLIQLIDLLNKLLP</sequence>
<organism evidence="1 2">
    <name type="scientific">Xenopus laevis</name>
    <name type="common">African clawed frog</name>
    <dbReference type="NCBI Taxonomy" id="8355"/>
    <lineage>
        <taxon>Eukaryota</taxon>
        <taxon>Metazoa</taxon>
        <taxon>Chordata</taxon>
        <taxon>Craniata</taxon>
        <taxon>Vertebrata</taxon>
        <taxon>Euteleostomi</taxon>
        <taxon>Amphibia</taxon>
        <taxon>Batrachia</taxon>
        <taxon>Anura</taxon>
        <taxon>Pipoidea</taxon>
        <taxon>Pipidae</taxon>
        <taxon>Xenopodinae</taxon>
        <taxon>Xenopus</taxon>
        <taxon>Xenopus</taxon>
    </lineage>
</organism>
<dbReference type="Proteomes" id="UP000694892">
    <property type="component" value="Chromosome 3L"/>
</dbReference>
<dbReference type="EMBL" id="CM004470">
    <property type="protein sequence ID" value="OCT88254.1"/>
    <property type="molecule type" value="Genomic_DNA"/>
</dbReference>
<name>A0A974DA52_XENLA</name>
<reference evidence="2" key="1">
    <citation type="journal article" date="2016" name="Nature">
        <title>Genome evolution in the allotetraploid frog Xenopus laevis.</title>
        <authorList>
            <person name="Session A.M."/>
            <person name="Uno Y."/>
            <person name="Kwon T."/>
            <person name="Chapman J.A."/>
            <person name="Toyoda A."/>
            <person name="Takahashi S."/>
            <person name="Fukui A."/>
            <person name="Hikosaka A."/>
            <person name="Suzuki A."/>
            <person name="Kondo M."/>
            <person name="van Heeringen S.J."/>
            <person name="Quigley I."/>
            <person name="Heinz S."/>
            <person name="Ogino H."/>
            <person name="Ochi H."/>
            <person name="Hellsten U."/>
            <person name="Lyons J.B."/>
            <person name="Simakov O."/>
            <person name="Putnam N."/>
            <person name="Stites J."/>
            <person name="Kuroki Y."/>
            <person name="Tanaka T."/>
            <person name="Michiue T."/>
            <person name="Watanabe M."/>
            <person name="Bogdanovic O."/>
            <person name="Lister R."/>
            <person name="Georgiou G."/>
            <person name="Paranjpe S.S."/>
            <person name="van Kruijsbergen I."/>
            <person name="Shu S."/>
            <person name="Carlson J."/>
            <person name="Kinoshita T."/>
            <person name="Ohta Y."/>
            <person name="Mawaribuchi S."/>
            <person name="Jenkins J."/>
            <person name="Grimwood J."/>
            <person name="Schmutz J."/>
            <person name="Mitros T."/>
            <person name="Mozaffari S.V."/>
            <person name="Suzuki Y."/>
            <person name="Haramoto Y."/>
            <person name="Yamamoto T.S."/>
            <person name="Takagi C."/>
            <person name="Heald R."/>
            <person name="Miller K."/>
            <person name="Haudenschild C."/>
            <person name="Kitzman J."/>
            <person name="Nakayama T."/>
            <person name="Izutsu Y."/>
            <person name="Robert J."/>
            <person name="Fortriede J."/>
            <person name="Burns K."/>
            <person name="Lotay V."/>
            <person name="Karimi K."/>
            <person name="Yasuoka Y."/>
            <person name="Dichmann D.S."/>
            <person name="Flajnik M.F."/>
            <person name="Houston D.W."/>
            <person name="Shendure J."/>
            <person name="DuPasquier L."/>
            <person name="Vize P.D."/>
            <person name="Zorn A.M."/>
            <person name="Ito M."/>
            <person name="Marcotte E.M."/>
            <person name="Wallingford J.B."/>
            <person name="Ito Y."/>
            <person name="Asashima M."/>
            <person name="Ueno N."/>
            <person name="Matsuda Y."/>
            <person name="Veenstra G.J."/>
            <person name="Fujiyama A."/>
            <person name="Harland R.M."/>
            <person name="Taira M."/>
            <person name="Rokhsar D.S."/>
        </authorList>
    </citation>
    <scope>NUCLEOTIDE SEQUENCE [LARGE SCALE GENOMIC DNA]</scope>
    <source>
        <strain evidence="2">J</strain>
    </source>
</reference>
<evidence type="ECO:0000313" key="1">
    <source>
        <dbReference type="EMBL" id="OCT88254.1"/>
    </source>
</evidence>
<proteinExistence type="predicted"/>
<protein>
    <submittedName>
        <fullName evidence="1">Uncharacterized protein</fullName>
    </submittedName>
</protein>
<dbReference type="AlphaFoldDB" id="A0A974DA52"/>